<gene>
    <name evidence="1" type="ORF">B0F90DRAFT_830961</name>
</gene>
<proteinExistence type="predicted"/>
<name>A0AAD4QJK6_9AGAM</name>
<accession>A0AAD4QJK6</accession>
<reference evidence="1" key="1">
    <citation type="journal article" date="2022" name="New Phytol.">
        <title>Evolutionary transition to the ectomycorrhizal habit in the genomes of a hyperdiverse lineage of mushroom-forming fungi.</title>
        <authorList>
            <person name="Looney B."/>
            <person name="Miyauchi S."/>
            <person name="Morin E."/>
            <person name="Drula E."/>
            <person name="Courty P.E."/>
            <person name="Kohler A."/>
            <person name="Kuo A."/>
            <person name="LaButti K."/>
            <person name="Pangilinan J."/>
            <person name="Lipzen A."/>
            <person name="Riley R."/>
            <person name="Andreopoulos W."/>
            <person name="He G."/>
            <person name="Johnson J."/>
            <person name="Nolan M."/>
            <person name="Tritt A."/>
            <person name="Barry K.W."/>
            <person name="Grigoriev I.V."/>
            <person name="Nagy L.G."/>
            <person name="Hibbett D."/>
            <person name="Henrissat B."/>
            <person name="Matheny P.B."/>
            <person name="Labbe J."/>
            <person name="Martin F.M."/>
        </authorList>
    </citation>
    <scope>NUCLEOTIDE SEQUENCE</scope>
    <source>
        <strain evidence="1">BPL690</strain>
    </source>
</reference>
<organism evidence="1 2">
    <name type="scientific">Multifurca ochricompacta</name>
    <dbReference type="NCBI Taxonomy" id="376703"/>
    <lineage>
        <taxon>Eukaryota</taxon>
        <taxon>Fungi</taxon>
        <taxon>Dikarya</taxon>
        <taxon>Basidiomycota</taxon>
        <taxon>Agaricomycotina</taxon>
        <taxon>Agaricomycetes</taxon>
        <taxon>Russulales</taxon>
        <taxon>Russulaceae</taxon>
        <taxon>Multifurca</taxon>
    </lineage>
</organism>
<evidence type="ECO:0000313" key="1">
    <source>
        <dbReference type="EMBL" id="KAI0298131.1"/>
    </source>
</evidence>
<sequence>MSTDYCNVCGKMFIFGWSMYSFPCVDIYDRGPQRIISPEESTHCEIIYREKYRHYLVCSSLWPDCTLTVFFTPEIGLIWSFVELSHIPYYIPWPPRIHPISSITRDATAASVDCGRKMTWVAVHFTLGIGPASAHTSLGITKTTCKPHHPHSSSCREGAVERATLAHWGLGREYEGAVLVCRRRAATETTITFFVHKPQTPIALL</sequence>
<keyword evidence="2" id="KW-1185">Reference proteome</keyword>
<evidence type="ECO:0000313" key="2">
    <source>
        <dbReference type="Proteomes" id="UP001203297"/>
    </source>
</evidence>
<protein>
    <submittedName>
        <fullName evidence="1">Uncharacterized protein</fullName>
    </submittedName>
</protein>
<comment type="caution">
    <text evidence="1">The sequence shown here is derived from an EMBL/GenBank/DDBJ whole genome shotgun (WGS) entry which is preliminary data.</text>
</comment>
<dbReference type="Proteomes" id="UP001203297">
    <property type="component" value="Unassembled WGS sequence"/>
</dbReference>
<dbReference type="EMBL" id="WTXG01000030">
    <property type="protein sequence ID" value="KAI0298131.1"/>
    <property type="molecule type" value="Genomic_DNA"/>
</dbReference>
<dbReference type="AlphaFoldDB" id="A0AAD4QJK6"/>